<dbReference type="GO" id="GO:0005886">
    <property type="term" value="C:plasma membrane"/>
    <property type="evidence" value="ECO:0007669"/>
    <property type="project" value="TreeGrafter"/>
</dbReference>
<evidence type="ECO:0000256" key="9">
    <source>
        <dbReference type="SAM" id="Phobius"/>
    </source>
</evidence>
<feature type="binding site" evidence="6">
    <location>
        <position position="411"/>
    </location>
    <ligand>
        <name>Na(+)</name>
        <dbReference type="ChEBI" id="CHEBI:29101"/>
        <label>1</label>
    </ligand>
</feature>
<evidence type="ECO:0000313" key="10">
    <source>
        <dbReference type="EMBL" id="OWF55568.1"/>
    </source>
</evidence>
<dbReference type="PROSITE" id="PS00610">
    <property type="entry name" value="NA_NEUROTRAN_SYMP_1"/>
    <property type="match status" value="1"/>
</dbReference>
<dbReference type="PANTHER" id="PTHR11616">
    <property type="entry name" value="SODIUM/CHLORIDE DEPENDENT TRANSPORTER"/>
    <property type="match status" value="1"/>
</dbReference>
<keyword evidence="8" id="KW-0769">Symport</keyword>
<evidence type="ECO:0000256" key="3">
    <source>
        <dbReference type="ARBA" id="ARBA00022692"/>
    </source>
</evidence>
<feature type="transmembrane region" description="Helical" evidence="9">
    <location>
        <begin position="45"/>
        <end position="69"/>
    </location>
</feature>
<feature type="binding site" evidence="6">
    <location>
        <position position="31"/>
    </location>
    <ligand>
        <name>Na(+)</name>
        <dbReference type="ChEBI" id="CHEBI:29101"/>
        <label>1</label>
    </ligand>
</feature>
<keyword evidence="2 8" id="KW-0813">Transport</keyword>
<dbReference type="InterPro" id="IPR000175">
    <property type="entry name" value="Na/ntran_symport"/>
</dbReference>
<evidence type="ECO:0000256" key="5">
    <source>
        <dbReference type="ARBA" id="ARBA00023136"/>
    </source>
</evidence>
<feature type="transmembrane region" description="Helical" evidence="9">
    <location>
        <begin position="441"/>
        <end position="464"/>
    </location>
</feature>
<gene>
    <name evidence="10" type="ORF">KP79_PYT13280</name>
</gene>
<feature type="transmembrane region" description="Helical" evidence="9">
    <location>
        <begin position="12"/>
        <end position="33"/>
    </location>
</feature>
<organism evidence="10 11">
    <name type="scientific">Mizuhopecten yessoensis</name>
    <name type="common">Japanese scallop</name>
    <name type="synonym">Patinopecten yessoensis</name>
    <dbReference type="NCBI Taxonomy" id="6573"/>
    <lineage>
        <taxon>Eukaryota</taxon>
        <taxon>Metazoa</taxon>
        <taxon>Spiralia</taxon>
        <taxon>Lophotrochozoa</taxon>
        <taxon>Mollusca</taxon>
        <taxon>Bivalvia</taxon>
        <taxon>Autobranchia</taxon>
        <taxon>Pteriomorphia</taxon>
        <taxon>Pectinida</taxon>
        <taxon>Pectinoidea</taxon>
        <taxon>Pectinidae</taxon>
        <taxon>Mizuhopecten</taxon>
    </lineage>
</organism>
<feature type="binding site" evidence="6">
    <location>
        <position position="415"/>
    </location>
    <ligand>
        <name>Na(+)</name>
        <dbReference type="ChEBI" id="CHEBI:29101"/>
        <label>1</label>
    </ligand>
</feature>
<feature type="transmembrane region" description="Helical" evidence="9">
    <location>
        <begin position="550"/>
        <end position="572"/>
    </location>
</feature>
<protein>
    <recommendedName>
        <fullName evidence="8">Transporter</fullName>
    </recommendedName>
</protein>
<evidence type="ECO:0000256" key="1">
    <source>
        <dbReference type="ARBA" id="ARBA00004141"/>
    </source>
</evidence>
<name>A0A210R3K3_MIZYE</name>
<evidence type="ECO:0000256" key="4">
    <source>
        <dbReference type="ARBA" id="ARBA00022989"/>
    </source>
</evidence>
<feature type="transmembrane region" description="Helical" evidence="9">
    <location>
        <begin position="516"/>
        <end position="538"/>
    </location>
</feature>
<dbReference type="SUPFAM" id="SSF161070">
    <property type="entry name" value="SNF-like"/>
    <property type="match status" value="1"/>
</dbReference>
<dbReference type="InterPro" id="IPR037272">
    <property type="entry name" value="SNS_sf"/>
</dbReference>
<keyword evidence="6" id="KW-0915">Sodium</keyword>
<dbReference type="GO" id="GO:0046872">
    <property type="term" value="F:metal ion binding"/>
    <property type="evidence" value="ECO:0007669"/>
    <property type="project" value="UniProtKB-KW"/>
</dbReference>
<comment type="subcellular location">
    <subcellularLocation>
        <location evidence="1">Membrane</location>
        <topology evidence="1">Multi-pass membrane protein</topology>
    </subcellularLocation>
</comment>
<feature type="binding site" evidence="6">
    <location>
        <position position="314"/>
    </location>
    <ligand>
        <name>Na(+)</name>
        <dbReference type="ChEBI" id="CHEBI:29101"/>
        <label>1</label>
    </ligand>
</feature>
<keyword evidence="5 9" id="KW-0472">Membrane</keyword>
<dbReference type="GO" id="GO:0005283">
    <property type="term" value="F:amino acid:sodium symporter activity"/>
    <property type="evidence" value="ECO:0007669"/>
    <property type="project" value="TreeGrafter"/>
</dbReference>
<sequence length="677" mass="76025">MTSPPVDERGAWGNQVEFFLSCVGYAVGLGNIWRFPYLCFRNGGGAFLIPYVLMLALVGLPVFFLELAFGQFASLGPISIWRVNPLFKGIGYASVCVSTMVAIYYNVVIAYALYYLMVSLVSFDNNVPWATCGNSWNSDYCINNLTLIEDSMNATQKLNIQLGRMNVSCVENTITNYGLPYENLTYNFVKKNLTECSYESLYKTSSEEYFTNFVLRLNEVDNIGGIGEISPKLTVTLLIAWIFIFFSLMKGVKSSGKVIYFTATFPYLVLVILLVRGLTLEGYKKGIEFYIIPKWEQLANPRPWIDAASQIFYSLGPAFGSLITMSSYNKFKNNCYRDAILVATINCGTSVFAGFVIFSVLGFMAHITGRDVQDVATSGPGLVFIAYPEGIARMPFPPIWAFLFFFMLLLLGMSSQFGMVEGVISALSDEFPGVLRRYKTYWVFFVCMTLFLLGLTNVTQGGIWVLTLMNDYSGSYGILFIAFCELVALMWSYGLTNFCDDVEMMLGFRPNIFWKATWTVISPLIVLAIMVASVVKFVPSAYGDYVFEDWAQGVGWVLVAIPVLCIIVVAIIQLVRYGGFKAATTPLDSWGPAEEENRTGRYSSAFKRANRDFHVADNNGYVSEEHLPEEKNGHPPVEMTEITMDEKISETFIIHPHLDLKCWYWRSNDIADVPNLT</sequence>
<dbReference type="AlphaFoldDB" id="A0A210R3K3"/>
<evidence type="ECO:0000256" key="2">
    <source>
        <dbReference type="ARBA" id="ARBA00022448"/>
    </source>
</evidence>
<feature type="binding site" evidence="6">
    <location>
        <position position="26"/>
    </location>
    <ligand>
        <name>Na(+)</name>
        <dbReference type="ChEBI" id="CHEBI:29101"/>
        <label>1</label>
    </ligand>
</feature>
<evidence type="ECO:0000313" key="11">
    <source>
        <dbReference type="Proteomes" id="UP000242188"/>
    </source>
</evidence>
<feature type="binding site" evidence="6">
    <location>
        <position position="24"/>
    </location>
    <ligand>
        <name>Na(+)</name>
        <dbReference type="ChEBI" id="CHEBI:29101"/>
        <label>1</label>
    </ligand>
</feature>
<accession>A0A210R3K3</accession>
<feature type="transmembrane region" description="Helical" evidence="9">
    <location>
        <begin position="233"/>
        <end position="252"/>
    </location>
</feature>
<evidence type="ECO:0000256" key="8">
    <source>
        <dbReference type="RuleBase" id="RU003732"/>
    </source>
</evidence>
<feature type="disulfide bond" evidence="7">
    <location>
        <begin position="132"/>
        <end position="141"/>
    </location>
</feature>
<dbReference type="OrthoDB" id="6581954at2759"/>
<proteinExistence type="inferred from homology"/>
<feature type="transmembrane region" description="Helical" evidence="9">
    <location>
        <begin position="399"/>
        <end position="420"/>
    </location>
</feature>
<comment type="caution">
    <text evidence="10">The sequence shown here is derived from an EMBL/GenBank/DDBJ whole genome shotgun (WGS) entry which is preliminary data.</text>
</comment>
<keyword evidence="3 8" id="KW-0812">Transmembrane</keyword>
<evidence type="ECO:0000256" key="6">
    <source>
        <dbReference type="PIRSR" id="PIRSR600175-1"/>
    </source>
</evidence>
<dbReference type="PRINTS" id="PR00176">
    <property type="entry name" value="NANEUSMPORT"/>
</dbReference>
<reference evidence="10 11" key="1">
    <citation type="journal article" date="2017" name="Nat. Ecol. Evol.">
        <title>Scallop genome provides insights into evolution of bilaterian karyotype and development.</title>
        <authorList>
            <person name="Wang S."/>
            <person name="Zhang J."/>
            <person name="Jiao W."/>
            <person name="Li J."/>
            <person name="Xun X."/>
            <person name="Sun Y."/>
            <person name="Guo X."/>
            <person name="Huan P."/>
            <person name="Dong B."/>
            <person name="Zhang L."/>
            <person name="Hu X."/>
            <person name="Sun X."/>
            <person name="Wang J."/>
            <person name="Zhao C."/>
            <person name="Wang Y."/>
            <person name="Wang D."/>
            <person name="Huang X."/>
            <person name="Wang R."/>
            <person name="Lv J."/>
            <person name="Li Y."/>
            <person name="Zhang Z."/>
            <person name="Liu B."/>
            <person name="Lu W."/>
            <person name="Hui Y."/>
            <person name="Liang J."/>
            <person name="Zhou Z."/>
            <person name="Hou R."/>
            <person name="Li X."/>
            <person name="Liu Y."/>
            <person name="Li H."/>
            <person name="Ning X."/>
            <person name="Lin Y."/>
            <person name="Zhao L."/>
            <person name="Xing Q."/>
            <person name="Dou J."/>
            <person name="Li Y."/>
            <person name="Mao J."/>
            <person name="Guo H."/>
            <person name="Dou H."/>
            <person name="Li T."/>
            <person name="Mu C."/>
            <person name="Jiang W."/>
            <person name="Fu Q."/>
            <person name="Fu X."/>
            <person name="Miao Y."/>
            <person name="Liu J."/>
            <person name="Yu Q."/>
            <person name="Li R."/>
            <person name="Liao H."/>
            <person name="Li X."/>
            <person name="Kong Y."/>
            <person name="Jiang Z."/>
            <person name="Chourrout D."/>
            <person name="Li R."/>
            <person name="Bao Z."/>
        </authorList>
    </citation>
    <scope>NUCLEOTIDE SEQUENCE [LARGE SCALE GENOMIC DNA]</scope>
    <source>
        <strain evidence="10 11">PY_sf001</strain>
    </source>
</reference>
<feature type="binding site" evidence="6">
    <location>
        <position position="346"/>
    </location>
    <ligand>
        <name>Na(+)</name>
        <dbReference type="ChEBI" id="CHEBI:29101"/>
        <label>1</label>
    </ligand>
</feature>
<feature type="binding site" evidence="6">
    <location>
        <position position="27"/>
    </location>
    <ligand>
        <name>Na(+)</name>
        <dbReference type="ChEBI" id="CHEBI:29101"/>
        <label>1</label>
    </ligand>
</feature>
<keyword evidence="11" id="KW-1185">Reference proteome</keyword>
<keyword evidence="4 9" id="KW-1133">Transmembrane helix</keyword>
<dbReference type="Pfam" id="PF00209">
    <property type="entry name" value="SNF"/>
    <property type="match status" value="1"/>
</dbReference>
<dbReference type="PANTHER" id="PTHR11616:SF241">
    <property type="entry name" value="SODIUM- AND CHLORIDE-DEPENDENT GLYCINE TRANSPORTER 2"/>
    <property type="match status" value="1"/>
</dbReference>
<dbReference type="PROSITE" id="PS50267">
    <property type="entry name" value="NA_NEUROTRAN_SYMP_3"/>
    <property type="match status" value="1"/>
</dbReference>
<keyword evidence="7" id="KW-1015">Disulfide bond</keyword>
<dbReference type="GO" id="GO:0089718">
    <property type="term" value="P:amino acid import across plasma membrane"/>
    <property type="evidence" value="ECO:0007669"/>
    <property type="project" value="TreeGrafter"/>
</dbReference>
<comment type="similarity">
    <text evidence="8">Belongs to the sodium:neurotransmitter symporter (SNF) (TC 2.A.22) family.</text>
</comment>
<dbReference type="Proteomes" id="UP000242188">
    <property type="component" value="Unassembled WGS sequence"/>
</dbReference>
<keyword evidence="6" id="KW-0479">Metal-binding</keyword>
<dbReference type="EMBL" id="NEDP02000596">
    <property type="protein sequence ID" value="OWF55568.1"/>
    <property type="molecule type" value="Genomic_DNA"/>
</dbReference>
<evidence type="ECO:0000256" key="7">
    <source>
        <dbReference type="PIRSR" id="PIRSR600175-2"/>
    </source>
</evidence>
<feature type="transmembrane region" description="Helical" evidence="9">
    <location>
        <begin position="258"/>
        <end position="275"/>
    </location>
</feature>
<feature type="transmembrane region" description="Helical" evidence="9">
    <location>
        <begin position="89"/>
        <end position="116"/>
    </location>
</feature>
<feature type="transmembrane region" description="Helical" evidence="9">
    <location>
        <begin position="339"/>
        <end position="365"/>
    </location>
</feature>
<feature type="transmembrane region" description="Helical" evidence="9">
    <location>
        <begin position="476"/>
        <end position="495"/>
    </location>
</feature>